<evidence type="ECO:0000256" key="7">
    <source>
        <dbReference type="SAM" id="Phobius"/>
    </source>
</evidence>
<feature type="transmembrane region" description="Helical" evidence="7">
    <location>
        <begin position="177"/>
        <end position="196"/>
    </location>
</feature>
<dbReference type="EMBL" id="CP010311">
    <property type="protein sequence ID" value="AJF06025.1"/>
    <property type="molecule type" value="Genomic_DNA"/>
</dbReference>
<organism evidence="9 10">
    <name type="scientific">Geoalkalibacter subterraneus</name>
    <dbReference type="NCBI Taxonomy" id="483547"/>
    <lineage>
        <taxon>Bacteria</taxon>
        <taxon>Pseudomonadati</taxon>
        <taxon>Thermodesulfobacteriota</taxon>
        <taxon>Desulfuromonadia</taxon>
        <taxon>Desulfuromonadales</taxon>
        <taxon>Geoalkalibacteraceae</taxon>
        <taxon>Geoalkalibacter</taxon>
    </lineage>
</organism>
<dbReference type="AlphaFoldDB" id="A0A0B5FPQ9"/>
<feature type="transmembrane region" description="Helical" evidence="7">
    <location>
        <begin position="142"/>
        <end position="165"/>
    </location>
</feature>
<sequence>MEPWIETTINWLPSGAPYYLLLGLISLLESLAIVGIFMPGSVLIVVAGFLAANGQGAIAPIMIFAGLGAIIGDLVSFWLGARFSATLLQRPALVKRQHLVVRARHFFVKHGGKSVFFGRFLGFLRPFIPLIAGSAHMSPPRFSAYAVISGILWGIAYPGLGYFFAASWRQVQVWSGRFSLILLLLLVLLVFNHLFWRNIFPLLQRSAARLLRSALGVSDRLTETAVTRQWEQSHPRLYRFIYNRFSTQHRAGLALSVGFFLTLTFASLFFWISRAVLTQTPFARSDLALHKMLQDLREPEADLFFQGIVQFGGVSAVVILGTLCLFWLLIGKKRLFAFLLIMGLGCGQALLVVLQWLFKRPPLQETGFGFEAAISVFPSAAAFNSLVFYGLVVYFLLGSLRAAEHRFYLVFGGSFFVLVISFSPIYLGMQRLSDVLGGLVLGGCWLAALITAGEIAVKSISSPAHTDRRNTLRNNPRRRFALLLLSLLATAAIITLLIVRLG</sequence>
<dbReference type="CDD" id="cd03392">
    <property type="entry name" value="PAP2_like_2"/>
    <property type="match status" value="1"/>
</dbReference>
<keyword evidence="4 7" id="KW-0812">Transmembrane</keyword>
<keyword evidence="3" id="KW-1003">Cell membrane</keyword>
<feature type="transmembrane region" description="Helical" evidence="7">
    <location>
        <begin position="57"/>
        <end position="79"/>
    </location>
</feature>
<evidence type="ECO:0000259" key="8">
    <source>
        <dbReference type="Pfam" id="PF09335"/>
    </source>
</evidence>
<dbReference type="PANTHER" id="PTHR30353">
    <property type="entry name" value="INNER MEMBRANE PROTEIN DEDA-RELATED"/>
    <property type="match status" value="1"/>
</dbReference>
<dbReference type="InterPro" id="IPR032816">
    <property type="entry name" value="VTT_dom"/>
</dbReference>
<name>A0A0B5FPQ9_9BACT</name>
<gene>
    <name evidence="9" type="ORF">GSUB_04865</name>
</gene>
<comment type="similarity">
    <text evidence="2">Belongs to the DedA family.</text>
</comment>
<evidence type="ECO:0000256" key="1">
    <source>
        <dbReference type="ARBA" id="ARBA00004651"/>
    </source>
</evidence>
<reference evidence="9 10" key="1">
    <citation type="journal article" date="2015" name="Genome Announc.">
        <title>Genomes of Geoalkalibacter ferrihydriticus Z-0531T and Geoalkalibacter subterraneus Red1T, Two Haloalkaliphilic Metal-Reducing Deltaproteobacteria.</title>
        <authorList>
            <person name="Badalamenti J.P."/>
            <person name="Krajmalnik-Brown R."/>
            <person name="Torres C.I."/>
            <person name="Bond D.R."/>
        </authorList>
    </citation>
    <scope>NUCLEOTIDE SEQUENCE [LARGE SCALE GENOMIC DNA]</scope>
    <source>
        <strain evidence="9 10">Red1</strain>
    </source>
</reference>
<evidence type="ECO:0000313" key="10">
    <source>
        <dbReference type="Proteomes" id="UP000035036"/>
    </source>
</evidence>
<dbReference type="OrthoDB" id="9801622at2"/>
<feature type="transmembrane region" description="Helical" evidence="7">
    <location>
        <begin position="408"/>
        <end position="429"/>
    </location>
</feature>
<dbReference type="SUPFAM" id="SSF48317">
    <property type="entry name" value="Acid phosphatase/Vanadium-dependent haloperoxidase"/>
    <property type="match status" value="1"/>
</dbReference>
<evidence type="ECO:0000256" key="2">
    <source>
        <dbReference type="ARBA" id="ARBA00010792"/>
    </source>
</evidence>
<accession>A0A0B5FPQ9</accession>
<dbReference type="Proteomes" id="UP000035036">
    <property type="component" value="Chromosome"/>
</dbReference>
<dbReference type="HOGENOM" id="CLU_025730_0_0_7"/>
<feature type="transmembrane region" description="Helical" evidence="7">
    <location>
        <begin position="370"/>
        <end position="396"/>
    </location>
</feature>
<dbReference type="GO" id="GO:0005886">
    <property type="term" value="C:plasma membrane"/>
    <property type="evidence" value="ECO:0007669"/>
    <property type="project" value="UniProtKB-SubCell"/>
</dbReference>
<keyword evidence="10" id="KW-1185">Reference proteome</keyword>
<evidence type="ECO:0000313" key="9">
    <source>
        <dbReference type="EMBL" id="AJF06025.1"/>
    </source>
</evidence>
<evidence type="ECO:0000256" key="3">
    <source>
        <dbReference type="ARBA" id="ARBA00022475"/>
    </source>
</evidence>
<feature type="transmembrane region" description="Helical" evidence="7">
    <location>
        <begin position="303"/>
        <end position="328"/>
    </location>
</feature>
<dbReference type="PANTHER" id="PTHR30353:SF15">
    <property type="entry name" value="INNER MEMBRANE PROTEIN YABI"/>
    <property type="match status" value="1"/>
</dbReference>
<feature type="domain" description="VTT" evidence="8">
    <location>
        <begin position="39"/>
        <end position="162"/>
    </location>
</feature>
<evidence type="ECO:0000256" key="4">
    <source>
        <dbReference type="ARBA" id="ARBA00022692"/>
    </source>
</evidence>
<feature type="transmembrane region" description="Helical" evidence="7">
    <location>
        <begin position="251"/>
        <end position="272"/>
    </location>
</feature>
<dbReference type="RefSeq" id="WP_040199486.1">
    <property type="nucleotide sequence ID" value="NZ_CP010311.1"/>
</dbReference>
<keyword evidence="5 7" id="KW-1133">Transmembrane helix</keyword>
<dbReference type="STRING" id="483547.GSUB_04865"/>
<protein>
    <recommendedName>
        <fullName evidence="8">VTT domain-containing protein</fullName>
    </recommendedName>
</protein>
<proteinExistence type="inferred from homology"/>
<feature type="transmembrane region" description="Helical" evidence="7">
    <location>
        <begin position="20"/>
        <end position="50"/>
    </location>
</feature>
<evidence type="ECO:0000256" key="5">
    <source>
        <dbReference type="ARBA" id="ARBA00022989"/>
    </source>
</evidence>
<keyword evidence="6 7" id="KW-0472">Membrane</keyword>
<evidence type="ECO:0000256" key="6">
    <source>
        <dbReference type="ARBA" id="ARBA00023136"/>
    </source>
</evidence>
<feature type="transmembrane region" description="Helical" evidence="7">
    <location>
        <begin position="480"/>
        <end position="499"/>
    </location>
</feature>
<dbReference type="InterPro" id="IPR032818">
    <property type="entry name" value="DedA-like"/>
</dbReference>
<dbReference type="KEGG" id="gsb:GSUB_04865"/>
<dbReference type="Pfam" id="PF09335">
    <property type="entry name" value="VTT_dom"/>
    <property type="match status" value="1"/>
</dbReference>
<feature type="transmembrane region" description="Helical" evidence="7">
    <location>
        <begin position="335"/>
        <end position="358"/>
    </location>
</feature>
<comment type="subcellular location">
    <subcellularLocation>
        <location evidence="1">Cell membrane</location>
        <topology evidence="1">Multi-pass membrane protein</topology>
    </subcellularLocation>
</comment>
<feature type="transmembrane region" description="Helical" evidence="7">
    <location>
        <begin position="435"/>
        <end position="460"/>
    </location>
</feature>
<dbReference type="InterPro" id="IPR036938">
    <property type="entry name" value="PAP2/HPO_sf"/>
</dbReference>
<dbReference type="Gene3D" id="1.20.144.10">
    <property type="entry name" value="Phosphatidic acid phosphatase type 2/haloperoxidase"/>
    <property type="match status" value="1"/>
</dbReference>